<organism evidence="2 3">
    <name type="scientific">Leptospira mayottensis 200901122</name>
    <dbReference type="NCBI Taxonomy" id="1193010"/>
    <lineage>
        <taxon>Bacteria</taxon>
        <taxon>Pseudomonadati</taxon>
        <taxon>Spirochaetota</taxon>
        <taxon>Spirochaetia</taxon>
        <taxon>Leptospirales</taxon>
        <taxon>Leptospiraceae</taxon>
        <taxon>Leptospira</taxon>
    </lineage>
</organism>
<sequence length="251" mass="29263">MDDDKEVGEELYLLQKSCLKKVFQSSKKTLSPQAKIALSKEFKNLGALDLVEILKNTNLENQESDDFLLQKSSLLEENAIVVKIENEKGSYREGFDSNGKRWKCKLFFDYGYIQKSSGDEGIGVFLGPEKNKNTYYLINQKDKDGNFDEHKLMLGFRSEKDAKKAYLKHYPKNWKGLGSIVALDEEGFQFFLNKKDIPKEFINPKVEILKSKLLDLRFILKKERKYFQNIEVQKTELYKLLKSITDKTKRN</sequence>
<name>A0AA87SX94_9LEPT</name>
<gene>
    <name evidence="2" type="ORF">LEP1GSC125_1568</name>
</gene>
<evidence type="ECO:0000259" key="1">
    <source>
        <dbReference type="Pfam" id="PF18823"/>
    </source>
</evidence>
<dbReference type="Pfam" id="PF18823">
    <property type="entry name" value="InPase"/>
    <property type="match status" value="1"/>
</dbReference>
<dbReference type="InterPro" id="IPR041595">
    <property type="entry name" value="Inorganic_Pase"/>
</dbReference>
<reference evidence="2 3" key="1">
    <citation type="journal article" date="2014" name="Int. J. Syst. Evol. Microbiol.">
        <title>Leptospira mayottensis sp. nov., a pathogenic species of the genus Leptospira isolated from humans.</title>
        <authorList>
            <person name="Bourhy P."/>
            <person name="Collet L."/>
            <person name="Brisse S."/>
            <person name="Picardeau M."/>
        </authorList>
    </citation>
    <scope>NUCLEOTIDE SEQUENCE [LARGE SCALE GENOMIC DNA]</scope>
    <source>
        <strain evidence="2 3">200901122</strain>
    </source>
</reference>
<proteinExistence type="predicted"/>
<comment type="caution">
    <text evidence="2">The sequence shown here is derived from an EMBL/GenBank/DDBJ whole genome shotgun (WGS) entry which is preliminary data.</text>
</comment>
<dbReference type="AlphaFoldDB" id="A0AA87SX94"/>
<accession>A0AA87SX94</accession>
<protein>
    <recommendedName>
        <fullName evidence="1">Inorganic pyrophosphatase domain-containing protein</fullName>
    </recommendedName>
</protein>
<evidence type="ECO:0000313" key="3">
    <source>
        <dbReference type="Proteomes" id="UP000001343"/>
    </source>
</evidence>
<dbReference type="EMBL" id="AKWM02000084">
    <property type="protein sequence ID" value="EKR98082.1"/>
    <property type="molecule type" value="Genomic_DNA"/>
</dbReference>
<evidence type="ECO:0000313" key="2">
    <source>
        <dbReference type="EMBL" id="EKR98082.1"/>
    </source>
</evidence>
<feature type="domain" description="Inorganic pyrophosphatase" evidence="1">
    <location>
        <begin position="77"/>
        <end position="189"/>
    </location>
</feature>
<dbReference type="Proteomes" id="UP000001343">
    <property type="component" value="Unassembled WGS sequence"/>
</dbReference>